<dbReference type="InterPro" id="IPR027417">
    <property type="entry name" value="P-loop_NTPase"/>
</dbReference>
<evidence type="ECO:0000259" key="4">
    <source>
        <dbReference type="PROSITE" id="PS50837"/>
    </source>
</evidence>
<dbReference type="PANTHER" id="PTHR24106">
    <property type="entry name" value="NACHT, LRR AND CARD DOMAINS-CONTAINING"/>
    <property type="match status" value="1"/>
</dbReference>
<evidence type="ECO:0000313" key="5">
    <source>
        <dbReference type="Proteomes" id="UP000192220"/>
    </source>
</evidence>
<dbReference type="PROSITE" id="PS50837">
    <property type="entry name" value="NACHT"/>
    <property type="match status" value="1"/>
</dbReference>
<dbReference type="FunFam" id="3.40.50.300:FF:001524">
    <property type="entry name" value="Si:dkey-126g1.7"/>
    <property type="match status" value="1"/>
</dbReference>
<dbReference type="RefSeq" id="XP_013876860.1">
    <property type="nucleotide sequence ID" value="XM_014021406.1"/>
</dbReference>
<sequence>MGTEESKDEPIELRPGGPTVDFDHTSTSVHPTDLESIFKVLEEDITTFVKDELKRMKNILCPEGSERLKETAGEKEQNKSNREAFLNIVLNFLRRRKQEDLANSLQNKLHEMICRQKLKTNLTRRFRCLLEGNSREKKPNFVNQIYTELHITKHGTEGVNSQPEVQQIEAASWKPAGSETIIKCEDIFIPGKDEPVRTLMTKGVSGIGKTVFTQKYILDWAEDKTYHNIHFIFPFTFRELNLLKDKTYSLVGLIHYFFTEIKEAGMVNFEECHVMFIFDGLDECRPPLDFHSTQILTNITEPASVHALITNLIRGKLLPSASLWITTRPAAANQIPPEYIDMVTEVRGFTDSQKEEYFKRKFRKEEQASRIISHIRTSRSLHIMCRIPIFCWITATVLRS</sequence>
<evidence type="ECO:0000256" key="3">
    <source>
        <dbReference type="SAM" id="MobiDB-lite"/>
    </source>
</evidence>
<keyword evidence="2" id="KW-0677">Repeat</keyword>
<feature type="region of interest" description="Disordered" evidence="3">
    <location>
        <begin position="1"/>
        <end position="28"/>
    </location>
</feature>
<dbReference type="Pfam" id="PF05729">
    <property type="entry name" value="NACHT"/>
    <property type="match status" value="1"/>
</dbReference>
<dbReference type="Pfam" id="PF14484">
    <property type="entry name" value="FISNA"/>
    <property type="match status" value="1"/>
</dbReference>
<keyword evidence="5" id="KW-1185">Reference proteome</keyword>
<gene>
    <name evidence="6" type="primary">LOC106526734</name>
</gene>
<feature type="compositionally biased region" description="Basic and acidic residues" evidence="3">
    <location>
        <begin position="1"/>
        <end position="12"/>
    </location>
</feature>
<reference evidence="6" key="1">
    <citation type="submission" date="2025-08" db="UniProtKB">
        <authorList>
            <consortium name="RefSeq"/>
        </authorList>
    </citation>
    <scope>IDENTIFICATION</scope>
</reference>
<evidence type="ECO:0000256" key="2">
    <source>
        <dbReference type="ARBA" id="ARBA00022737"/>
    </source>
</evidence>
<name>A0A2I4CA50_AUSLI</name>
<dbReference type="InterPro" id="IPR029495">
    <property type="entry name" value="NACHT-assoc"/>
</dbReference>
<dbReference type="GeneID" id="106526734"/>
<dbReference type="OrthoDB" id="8442395at2759"/>
<dbReference type="Proteomes" id="UP000192220">
    <property type="component" value="Unplaced"/>
</dbReference>
<protein>
    <submittedName>
        <fullName evidence="6">Protein NLRC3</fullName>
    </submittedName>
</protein>
<feature type="non-terminal residue" evidence="6">
    <location>
        <position position="400"/>
    </location>
</feature>
<dbReference type="InterPro" id="IPR007111">
    <property type="entry name" value="NACHT_NTPase"/>
</dbReference>
<evidence type="ECO:0000313" key="6">
    <source>
        <dbReference type="RefSeq" id="XP_013876860.1"/>
    </source>
</evidence>
<dbReference type="KEGG" id="alim:106526734"/>
<keyword evidence="1" id="KW-0433">Leucine-rich repeat</keyword>
<dbReference type="InterPro" id="IPR051261">
    <property type="entry name" value="NLR"/>
</dbReference>
<dbReference type="STRING" id="52670.A0A2I4CA50"/>
<proteinExistence type="predicted"/>
<dbReference type="AlphaFoldDB" id="A0A2I4CA50"/>
<feature type="domain" description="NACHT" evidence="4">
    <location>
        <begin position="197"/>
        <end position="331"/>
    </location>
</feature>
<organism evidence="5 6">
    <name type="scientific">Austrofundulus limnaeus</name>
    <name type="common">Annual killifish</name>
    <dbReference type="NCBI Taxonomy" id="52670"/>
    <lineage>
        <taxon>Eukaryota</taxon>
        <taxon>Metazoa</taxon>
        <taxon>Chordata</taxon>
        <taxon>Craniata</taxon>
        <taxon>Vertebrata</taxon>
        <taxon>Euteleostomi</taxon>
        <taxon>Actinopterygii</taxon>
        <taxon>Neopterygii</taxon>
        <taxon>Teleostei</taxon>
        <taxon>Neoteleostei</taxon>
        <taxon>Acanthomorphata</taxon>
        <taxon>Ovalentaria</taxon>
        <taxon>Atherinomorphae</taxon>
        <taxon>Cyprinodontiformes</taxon>
        <taxon>Rivulidae</taxon>
        <taxon>Austrofundulus</taxon>
    </lineage>
</organism>
<evidence type="ECO:0000256" key="1">
    <source>
        <dbReference type="ARBA" id="ARBA00022614"/>
    </source>
</evidence>
<dbReference type="Gene3D" id="3.40.50.300">
    <property type="entry name" value="P-loop containing nucleotide triphosphate hydrolases"/>
    <property type="match status" value="1"/>
</dbReference>
<dbReference type="SMART" id="SM01288">
    <property type="entry name" value="FISNA"/>
    <property type="match status" value="1"/>
</dbReference>
<accession>A0A2I4CA50</accession>
<dbReference type="InParanoid" id="A0A2I4CA50"/>